<accession>J3N0B6</accession>
<dbReference type="EnsemblPlants" id="OB09G26950.1">
    <property type="protein sequence ID" value="OB09G26950.1"/>
    <property type="gene ID" value="OB09G26950"/>
</dbReference>
<organism evidence="1">
    <name type="scientific">Oryza brachyantha</name>
    <name type="common">malo sina</name>
    <dbReference type="NCBI Taxonomy" id="4533"/>
    <lineage>
        <taxon>Eukaryota</taxon>
        <taxon>Viridiplantae</taxon>
        <taxon>Streptophyta</taxon>
        <taxon>Embryophyta</taxon>
        <taxon>Tracheophyta</taxon>
        <taxon>Spermatophyta</taxon>
        <taxon>Magnoliopsida</taxon>
        <taxon>Liliopsida</taxon>
        <taxon>Poales</taxon>
        <taxon>Poaceae</taxon>
        <taxon>BOP clade</taxon>
        <taxon>Oryzoideae</taxon>
        <taxon>Oryzeae</taxon>
        <taxon>Oryzinae</taxon>
        <taxon>Oryza</taxon>
    </lineage>
</organism>
<dbReference type="HOGENOM" id="CLU_2610379_0_0_1"/>
<sequence>MKKDGVSHLFVLSGQFTMACRTLQASLARSGRSFLSYRQHLSARIANLLVYSGGHSPAEASIISCSISLFRAVSTSLGRPRGLLPVSNLSSTIPNE</sequence>
<dbReference type="Proteomes" id="UP000006038">
    <property type="component" value="Chromosome 9"/>
</dbReference>
<reference evidence="1" key="1">
    <citation type="journal article" date="2013" name="Nat. Commun.">
        <title>Whole-genome sequencing of Oryza brachyantha reveals mechanisms underlying Oryza genome evolution.</title>
        <authorList>
            <person name="Chen J."/>
            <person name="Huang Q."/>
            <person name="Gao D."/>
            <person name="Wang J."/>
            <person name="Lang Y."/>
            <person name="Liu T."/>
            <person name="Li B."/>
            <person name="Bai Z."/>
            <person name="Luis Goicoechea J."/>
            <person name="Liang C."/>
            <person name="Chen C."/>
            <person name="Zhang W."/>
            <person name="Sun S."/>
            <person name="Liao Y."/>
            <person name="Zhang X."/>
            <person name="Yang L."/>
            <person name="Song C."/>
            <person name="Wang M."/>
            <person name="Shi J."/>
            <person name="Liu G."/>
            <person name="Liu J."/>
            <person name="Zhou H."/>
            <person name="Zhou W."/>
            <person name="Yu Q."/>
            <person name="An N."/>
            <person name="Chen Y."/>
            <person name="Cai Q."/>
            <person name="Wang B."/>
            <person name="Liu B."/>
            <person name="Min J."/>
            <person name="Huang Y."/>
            <person name="Wu H."/>
            <person name="Li Z."/>
            <person name="Zhang Y."/>
            <person name="Yin Y."/>
            <person name="Song W."/>
            <person name="Jiang J."/>
            <person name="Jackson S.A."/>
            <person name="Wing R.A."/>
            <person name="Wang J."/>
            <person name="Chen M."/>
        </authorList>
    </citation>
    <scope>NUCLEOTIDE SEQUENCE [LARGE SCALE GENOMIC DNA]</scope>
    <source>
        <strain evidence="1">cv. IRGC 101232</strain>
    </source>
</reference>
<dbReference type="Gramene" id="OB09G26950.1">
    <property type="protein sequence ID" value="OB09G26950.1"/>
    <property type="gene ID" value="OB09G26950"/>
</dbReference>
<evidence type="ECO:0000313" key="2">
    <source>
        <dbReference type="Proteomes" id="UP000006038"/>
    </source>
</evidence>
<keyword evidence="2" id="KW-1185">Reference proteome</keyword>
<dbReference type="PROSITE" id="PS51257">
    <property type="entry name" value="PROKAR_LIPOPROTEIN"/>
    <property type="match status" value="1"/>
</dbReference>
<dbReference type="AlphaFoldDB" id="J3N0B6"/>
<protein>
    <submittedName>
        <fullName evidence="1">Uncharacterized protein</fullName>
    </submittedName>
</protein>
<reference evidence="1" key="2">
    <citation type="submission" date="2013-04" db="UniProtKB">
        <authorList>
            <consortium name="EnsemblPlants"/>
        </authorList>
    </citation>
    <scope>IDENTIFICATION</scope>
</reference>
<name>J3N0B6_ORYBR</name>
<evidence type="ECO:0000313" key="1">
    <source>
        <dbReference type="EnsemblPlants" id="OB09G26950.1"/>
    </source>
</evidence>
<proteinExistence type="predicted"/>